<dbReference type="RefSeq" id="WP_146649274.1">
    <property type="nucleotide sequence ID" value="NZ_CP012333.1"/>
</dbReference>
<dbReference type="PANTHER" id="PTHR43701">
    <property type="entry name" value="MEMBRANE TRANSPORTER PROTEIN MJ0441-RELATED"/>
    <property type="match status" value="1"/>
</dbReference>
<evidence type="ECO:0000313" key="7">
    <source>
        <dbReference type="Proteomes" id="UP000064967"/>
    </source>
</evidence>
<dbReference type="InterPro" id="IPR051598">
    <property type="entry name" value="TSUP/Inactive_protease-like"/>
</dbReference>
<keyword evidence="7" id="KW-1185">Reference proteome</keyword>
<dbReference type="GO" id="GO:0005886">
    <property type="term" value="C:plasma membrane"/>
    <property type="evidence" value="ECO:0007669"/>
    <property type="project" value="UniProtKB-SubCell"/>
</dbReference>
<feature type="transmembrane region" description="Helical" evidence="5">
    <location>
        <begin position="258"/>
        <end position="278"/>
    </location>
</feature>
<evidence type="ECO:0000256" key="3">
    <source>
        <dbReference type="ARBA" id="ARBA00022989"/>
    </source>
</evidence>
<evidence type="ECO:0000313" key="6">
    <source>
        <dbReference type="EMBL" id="AKU98283.1"/>
    </source>
</evidence>
<keyword evidence="4 5" id="KW-0472">Membrane</keyword>
<dbReference type="PATRIC" id="fig|1391654.3.peg.5010"/>
<comment type="similarity">
    <text evidence="5">Belongs to the 4-toluene sulfonate uptake permease (TSUP) (TC 2.A.102) family.</text>
</comment>
<protein>
    <recommendedName>
        <fullName evidence="5">Probable membrane transporter protein</fullName>
    </recommendedName>
</protein>
<dbReference type="PANTHER" id="PTHR43701:SF2">
    <property type="entry name" value="MEMBRANE TRANSPORTER PROTEIN YJNA-RELATED"/>
    <property type="match status" value="1"/>
</dbReference>
<evidence type="ECO:0000256" key="2">
    <source>
        <dbReference type="ARBA" id="ARBA00022692"/>
    </source>
</evidence>
<organism evidence="6 7">
    <name type="scientific">Labilithrix luteola</name>
    <dbReference type="NCBI Taxonomy" id="1391654"/>
    <lineage>
        <taxon>Bacteria</taxon>
        <taxon>Pseudomonadati</taxon>
        <taxon>Myxococcota</taxon>
        <taxon>Polyangia</taxon>
        <taxon>Polyangiales</taxon>
        <taxon>Labilitrichaceae</taxon>
        <taxon>Labilithrix</taxon>
    </lineage>
</organism>
<keyword evidence="2 5" id="KW-0812">Transmembrane</keyword>
<comment type="caution">
    <text evidence="5">Lacks conserved residue(s) required for the propagation of feature annotation.</text>
</comment>
<keyword evidence="3 5" id="KW-1133">Transmembrane helix</keyword>
<keyword evidence="5" id="KW-1003">Cell membrane</keyword>
<dbReference type="InterPro" id="IPR002781">
    <property type="entry name" value="TM_pro_TauE-like"/>
</dbReference>
<comment type="subcellular location">
    <subcellularLocation>
        <location evidence="5">Cell membrane</location>
        <topology evidence="5">Multi-pass membrane protein</topology>
    </subcellularLocation>
    <subcellularLocation>
        <location evidence="1">Membrane</location>
        <topology evidence="1">Multi-pass membrane protein</topology>
    </subcellularLocation>
</comment>
<evidence type="ECO:0000256" key="1">
    <source>
        <dbReference type="ARBA" id="ARBA00004141"/>
    </source>
</evidence>
<feature type="transmembrane region" description="Helical" evidence="5">
    <location>
        <begin position="301"/>
        <end position="320"/>
    </location>
</feature>
<dbReference type="KEGG" id="llu:AKJ09_04947"/>
<feature type="transmembrane region" description="Helical" evidence="5">
    <location>
        <begin position="69"/>
        <end position="87"/>
    </location>
</feature>
<dbReference type="EMBL" id="CP012333">
    <property type="protein sequence ID" value="AKU98283.1"/>
    <property type="molecule type" value="Genomic_DNA"/>
</dbReference>
<feature type="transmembrane region" description="Helical" evidence="5">
    <location>
        <begin position="170"/>
        <end position="190"/>
    </location>
</feature>
<dbReference type="Pfam" id="PF04143">
    <property type="entry name" value="Sulf_transp"/>
    <property type="match status" value="1"/>
</dbReference>
<feature type="transmembrane region" description="Helical" evidence="5">
    <location>
        <begin position="229"/>
        <end position="246"/>
    </location>
</feature>
<dbReference type="OrthoDB" id="9814020at2"/>
<name>A0A0K1PXN7_9BACT</name>
<gene>
    <name evidence="6" type="ORF">AKJ09_04947</name>
</gene>
<accession>A0A0K1PXN7</accession>
<dbReference type="STRING" id="1391654.AKJ09_04947"/>
<feature type="transmembrane region" description="Helical" evidence="5">
    <location>
        <begin position="332"/>
        <end position="349"/>
    </location>
</feature>
<dbReference type="InterPro" id="IPR007272">
    <property type="entry name" value="Sulf_transp_TsuA/YedE"/>
</dbReference>
<feature type="transmembrane region" description="Helical" evidence="5">
    <location>
        <begin position="44"/>
        <end position="62"/>
    </location>
</feature>
<proteinExistence type="inferred from homology"/>
<reference evidence="6 7" key="1">
    <citation type="submission" date="2015-08" db="EMBL/GenBank/DDBJ databases">
        <authorList>
            <person name="Babu N.S."/>
            <person name="Beckwith C.J."/>
            <person name="Beseler K.G."/>
            <person name="Brison A."/>
            <person name="Carone J.V."/>
            <person name="Caskin T.P."/>
            <person name="Diamond M."/>
            <person name="Durham M.E."/>
            <person name="Foxe J.M."/>
            <person name="Go M."/>
            <person name="Henderson B.A."/>
            <person name="Jones I.B."/>
            <person name="McGettigan J.A."/>
            <person name="Micheletti S.J."/>
            <person name="Nasrallah M.E."/>
            <person name="Ortiz D."/>
            <person name="Piller C.R."/>
            <person name="Privatt S.R."/>
            <person name="Schneider S.L."/>
            <person name="Sharp S."/>
            <person name="Smith T.C."/>
            <person name="Stanton J.D."/>
            <person name="Ullery H.E."/>
            <person name="Wilson R.J."/>
            <person name="Serrano M.G."/>
            <person name="Buck G."/>
            <person name="Lee V."/>
            <person name="Wang Y."/>
            <person name="Carvalho R."/>
            <person name="Voegtly L."/>
            <person name="Shi R."/>
            <person name="Duckworth R."/>
            <person name="Johnson A."/>
            <person name="Loviza R."/>
            <person name="Walstead R."/>
            <person name="Shah Z."/>
            <person name="Kiflezghi M."/>
            <person name="Wade K."/>
            <person name="Ball S.L."/>
            <person name="Bradley K.W."/>
            <person name="Asai D.J."/>
            <person name="Bowman C.A."/>
            <person name="Russell D.A."/>
            <person name="Pope W.H."/>
            <person name="Jacobs-Sera D."/>
            <person name="Hendrix R.W."/>
            <person name="Hatfull G.F."/>
        </authorList>
    </citation>
    <scope>NUCLEOTIDE SEQUENCE [LARGE SCALE GENOMIC DNA]</scope>
    <source>
        <strain evidence="6 7">DSM 27648</strain>
    </source>
</reference>
<evidence type="ECO:0000256" key="4">
    <source>
        <dbReference type="ARBA" id="ARBA00023136"/>
    </source>
</evidence>
<feature type="transmembrane region" description="Helical" evidence="5">
    <location>
        <begin position="369"/>
        <end position="390"/>
    </location>
</feature>
<dbReference type="Proteomes" id="UP000064967">
    <property type="component" value="Chromosome"/>
</dbReference>
<feature type="transmembrane region" description="Helical" evidence="5">
    <location>
        <begin position="93"/>
        <end position="114"/>
    </location>
</feature>
<dbReference type="Pfam" id="PF01925">
    <property type="entry name" value="TauE"/>
    <property type="match status" value="1"/>
</dbReference>
<evidence type="ECO:0000256" key="5">
    <source>
        <dbReference type="RuleBase" id="RU363041"/>
    </source>
</evidence>
<dbReference type="AlphaFoldDB" id="A0A0K1PXN7"/>
<feature type="transmembrane region" description="Helical" evidence="5">
    <location>
        <begin position="135"/>
        <end position="164"/>
    </location>
</feature>
<sequence>MIALAVGLSLVVGLVLGLLGGGGSILMLPILVYAAELPPAQAITLSLLVVGATSLAALVPHARMGRVRLRPGLLFGMAGMVGAYGGSRLGAHVPAGVLLASFGALSLATAVAMLRRKSTAPEVPAKALNAPRAVLQGLAVGAVSGLVGAGGGFLVVPALVLFGGLGMGEAIGTSLLVIAMQSGAGFLTHLASVELDWGLALATTASAVTGSVAGAKASAKVPHDALRRAFAWLVLVLGLFMVAKQVPASMWHFFMRPVIRPLTGGVTIGAAAALLWLAQGRVAGISGIAGGLVRAKPGTRVWRIAFLLGLLAGGALAYRLLPEMFGASPRTLGMTLVAGLLVGVGTTLANGCTSGHGVCGNARLSKRSLVATASFMAAGAIVVYVARHVVGGGS</sequence>